<comment type="subcellular location">
    <subcellularLocation>
        <location evidence="1">Cell membrane</location>
        <topology evidence="1">Multi-pass membrane protein</topology>
    </subcellularLocation>
</comment>
<keyword evidence="10" id="KW-1185">Reference proteome</keyword>
<evidence type="ECO:0000256" key="5">
    <source>
        <dbReference type="ARBA" id="ARBA00022801"/>
    </source>
</evidence>
<dbReference type="InterPro" id="IPR026392">
    <property type="entry name" value="Exo/Archaeosortase_dom"/>
</dbReference>
<evidence type="ECO:0000256" key="2">
    <source>
        <dbReference type="ARBA" id="ARBA00022475"/>
    </source>
</evidence>
<evidence type="ECO:0000256" key="4">
    <source>
        <dbReference type="ARBA" id="ARBA00022692"/>
    </source>
</evidence>
<gene>
    <name evidence="9" type="ORF">IEN85_17785</name>
</gene>
<dbReference type="Pfam" id="PF09721">
    <property type="entry name" value="Exosortase_EpsH"/>
    <property type="match status" value="1"/>
</dbReference>
<dbReference type="GO" id="GO:0006508">
    <property type="term" value="P:proteolysis"/>
    <property type="evidence" value="ECO:0007669"/>
    <property type="project" value="UniProtKB-KW"/>
</dbReference>
<comment type="caution">
    <text evidence="9">The sequence shown here is derived from an EMBL/GenBank/DDBJ whole genome shotgun (WGS) entry which is preliminary data.</text>
</comment>
<feature type="transmembrane region" description="Helical" evidence="8">
    <location>
        <begin position="114"/>
        <end position="132"/>
    </location>
</feature>
<evidence type="ECO:0000256" key="3">
    <source>
        <dbReference type="ARBA" id="ARBA00022670"/>
    </source>
</evidence>
<protein>
    <submittedName>
        <fullName evidence="9">Archaeosortase/exosortase family protein</fullName>
    </submittedName>
</protein>
<feature type="transmembrane region" description="Helical" evidence="8">
    <location>
        <begin position="215"/>
        <end position="233"/>
    </location>
</feature>
<evidence type="ECO:0000256" key="6">
    <source>
        <dbReference type="ARBA" id="ARBA00022989"/>
    </source>
</evidence>
<name>A0A927FAF7_9BACT</name>
<dbReference type="AlphaFoldDB" id="A0A927FAF7"/>
<accession>A0A927FAF7</accession>
<organism evidence="9 10">
    <name type="scientific">Pelagicoccus enzymogenes</name>
    <dbReference type="NCBI Taxonomy" id="2773457"/>
    <lineage>
        <taxon>Bacteria</taxon>
        <taxon>Pseudomonadati</taxon>
        <taxon>Verrucomicrobiota</taxon>
        <taxon>Opitutia</taxon>
        <taxon>Puniceicoccales</taxon>
        <taxon>Pelagicoccaceae</taxon>
        <taxon>Pelagicoccus</taxon>
    </lineage>
</organism>
<dbReference type="Proteomes" id="UP000622317">
    <property type="component" value="Unassembled WGS sequence"/>
</dbReference>
<evidence type="ECO:0000256" key="8">
    <source>
        <dbReference type="SAM" id="Phobius"/>
    </source>
</evidence>
<keyword evidence="7 8" id="KW-0472">Membrane</keyword>
<evidence type="ECO:0000313" key="9">
    <source>
        <dbReference type="EMBL" id="MBD5781357.1"/>
    </source>
</evidence>
<keyword evidence="3" id="KW-0645">Protease</keyword>
<feature type="transmembrane region" description="Helical" evidence="8">
    <location>
        <begin position="87"/>
        <end position="107"/>
    </location>
</feature>
<keyword evidence="6 8" id="KW-1133">Transmembrane helix</keyword>
<dbReference type="GO" id="GO:0005886">
    <property type="term" value="C:plasma membrane"/>
    <property type="evidence" value="ECO:0007669"/>
    <property type="project" value="UniProtKB-SubCell"/>
</dbReference>
<evidence type="ECO:0000313" key="10">
    <source>
        <dbReference type="Proteomes" id="UP000622317"/>
    </source>
</evidence>
<reference evidence="9" key="1">
    <citation type="submission" date="2020-09" db="EMBL/GenBank/DDBJ databases">
        <title>Pelagicoccus enzymogenes sp. nov. with an EPS production, isolated from marine sediment.</title>
        <authorList>
            <person name="Feng X."/>
        </authorList>
    </citation>
    <scope>NUCLEOTIDE SEQUENCE</scope>
    <source>
        <strain evidence="9">NFK12</strain>
    </source>
</reference>
<dbReference type="InterPro" id="IPR019127">
    <property type="entry name" value="Exosortase"/>
</dbReference>
<keyword evidence="5" id="KW-0378">Hydrolase</keyword>
<dbReference type="NCBIfam" id="TIGR04178">
    <property type="entry name" value="exo_archaeo"/>
    <property type="match status" value="1"/>
</dbReference>
<dbReference type="GO" id="GO:0008233">
    <property type="term" value="F:peptidase activity"/>
    <property type="evidence" value="ECO:0007669"/>
    <property type="project" value="UniProtKB-KW"/>
</dbReference>
<keyword evidence="4 8" id="KW-0812">Transmembrane</keyword>
<evidence type="ECO:0000256" key="1">
    <source>
        <dbReference type="ARBA" id="ARBA00004651"/>
    </source>
</evidence>
<feature type="transmembrane region" description="Helical" evidence="8">
    <location>
        <begin position="179"/>
        <end position="203"/>
    </location>
</feature>
<proteinExistence type="predicted"/>
<sequence>MVCWPTVRWYAARMVDGSDEPWGVLALGAAVGFAFLGRRRPVPSCRYVMAAGFLLVPLAAPFLMTPLVYALFVFLAVAALWADSRIWIGHAGLFVLALPLISSLQFYGGFPLRWLIGKMSAAVLSFLGWGVEARGTVMHWRGEMVVIDAPCSGVQMLWGSAFLACVMICIQKPNLRGSVLLLQVASFSAFIGNVLRNVLLFFVESKLWDLPDWGHDGVGMIVFALVLAVIVAAGSQLRAKVASPPRAVDPRRSAVSASCPLFLFLVLALLVVTRPDTVSALPEGRVVRTDIMDTIRSELFEEGWVAFPLDEHSAAYAKGFPGAIELFGKDERRLVVRVIERATRRYHLSADCYRAIGYATEPMPLFREVDGSMWGRVLASRDGEKVEVRERVVSLDGQSWTDPSSWFWSAMLGRSEGPWVGYAESVPVEGSQVF</sequence>
<feature type="transmembrane region" description="Helical" evidence="8">
    <location>
        <begin position="152"/>
        <end position="170"/>
    </location>
</feature>
<keyword evidence="2" id="KW-1003">Cell membrane</keyword>
<feature type="transmembrane region" description="Helical" evidence="8">
    <location>
        <begin position="254"/>
        <end position="272"/>
    </location>
</feature>
<dbReference type="EMBL" id="JACYFG010000040">
    <property type="protein sequence ID" value="MBD5781357.1"/>
    <property type="molecule type" value="Genomic_DNA"/>
</dbReference>
<feature type="transmembrane region" description="Helical" evidence="8">
    <location>
        <begin position="20"/>
        <end position="36"/>
    </location>
</feature>
<feature type="transmembrane region" description="Helical" evidence="8">
    <location>
        <begin position="48"/>
        <end position="81"/>
    </location>
</feature>
<evidence type="ECO:0000256" key="7">
    <source>
        <dbReference type="ARBA" id="ARBA00023136"/>
    </source>
</evidence>